<evidence type="ECO:0000313" key="2">
    <source>
        <dbReference type="EMBL" id="KAJ6052402.1"/>
    </source>
</evidence>
<name>A0AAD6IKV5_PENCN</name>
<evidence type="ECO:0000256" key="1">
    <source>
        <dbReference type="SAM" id="MobiDB-lite"/>
    </source>
</evidence>
<reference evidence="2" key="2">
    <citation type="submission" date="2023-01" db="EMBL/GenBank/DDBJ databases">
        <authorList>
            <person name="Petersen C."/>
        </authorList>
    </citation>
    <scope>NUCLEOTIDE SEQUENCE</scope>
    <source>
        <strain evidence="2">IBT 15450</strain>
    </source>
</reference>
<organism evidence="2 3">
    <name type="scientific">Penicillium canescens</name>
    <dbReference type="NCBI Taxonomy" id="5083"/>
    <lineage>
        <taxon>Eukaryota</taxon>
        <taxon>Fungi</taxon>
        <taxon>Dikarya</taxon>
        <taxon>Ascomycota</taxon>
        <taxon>Pezizomycotina</taxon>
        <taxon>Eurotiomycetes</taxon>
        <taxon>Eurotiomycetidae</taxon>
        <taxon>Eurotiales</taxon>
        <taxon>Aspergillaceae</taxon>
        <taxon>Penicillium</taxon>
    </lineage>
</organism>
<accession>A0AAD6IKV5</accession>
<feature type="region of interest" description="Disordered" evidence="1">
    <location>
        <begin position="1"/>
        <end position="23"/>
    </location>
</feature>
<feature type="compositionally biased region" description="Basic and acidic residues" evidence="1">
    <location>
        <begin position="8"/>
        <end position="18"/>
    </location>
</feature>
<dbReference type="EMBL" id="JAQJZL010000002">
    <property type="protein sequence ID" value="KAJ6052402.1"/>
    <property type="molecule type" value="Genomic_DNA"/>
</dbReference>
<sequence>MTWKTARLHVERGEREESGQTEVTIIDEASEESDGSNLGRCQNLNHQDVHMASSIDVASICPQLSKNSRTRLFCFFARDNNYM</sequence>
<gene>
    <name evidence="2" type="ORF">N7460_002936</name>
</gene>
<evidence type="ECO:0000313" key="3">
    <source>
        <dbReference type="Proteomes" id="UP001219568"/>
    </source>
</evidence>
<dbReference type="AlphaFoldDB" id="A0AAD6IKV5"/>
<dbReference type="Proteomes" id="UP001219568">
    <property type="component" value="Unassembled WGS sequence"/>
</dbReference>
<proteinExistence type="predicted"/>
<protein>
    <submittedName>
        <fullName evidence="2">Uncharacterized protein</fullName>
    </submittedName>
</protein>
<keyword evidence="3" id="KW-1185">Reference proteome</keyword>
<reference evidence="2" key="1">
    <citation type="journal article" date="2023" name="IMA Fungus">
        <title>Comparative genomic study of the Penicillium genus elucidates a diverse pangenome and 15 lateral gene transfer events.</title>
        <authorList>
            <person name="Petersen C."/>
            <person name="Sorensen T."/>
            <person name="Nielsen M.R."/>
            <person name="Sondergaard T.E."/>
            <person name="Sorensen J.L."/>
            <person name="Fitzpatrick D.A."/>
            <person name="Frisvad J.C."/>
            <person name="Nielsen K.L."/>
        </authorList>
    </citation>
    <scope>NUCLEOTIDE SEQUENCE</scope>
    <source>
        <strain evidence="2">IBT 15450</strain>
    </source>
</reference>
<comment type="caution">
    <text evidence="2">The sequence shown here is derived from an EMBL/GenBank/DDBJ whole genome shotgun (WGS) entry which is preliminary data.</text>
</comment>